<dbReference type="RefSeq" id="WP_279336396.1">
    <property type="nucleotide sequence ID" value="NZ_CP121682.1"/>
</dbReference>
<dbReference type="Pfam" id="PF00196">
    <property type="entry name" value="GerE"/>
    <property type="match status" value="1"/>
</dbReference>
<dbReference type="PROSITE" id="PS50043">
    <property type="entry name" value="HTH_LUXR_2"/>
    <property type="match status" value="1"/>
</dbReference>
<keyword evidence="2" id="KW-0238">DNA-binding</keyword>
<dbReference type="SMART" id="SM00421">
    <property type="entry name" value="HTH_LUXR"/>
    <property type="match status" value="1"/>
</dbReference>
<feature type="compositionally biased region" description="Pro residues" evidence="4">
    <location>
        <begin position="1"/>
        <end position="11"/>
    </location>
</feature>
<dbReference type="Gene3D" id="1.25.40.10">
    <property type="entry name" value="Tetratricopeptide repeat domain"/>
    <property type="match status" value="1"/>
</dbReference>
<feature type="region of interest" description="Disordered" evidence="4">
    <location>
        <begin position="73"/>
        <end position="110"/>
    </location>
</feature>
<feature type="region of interest" description="Disordered" evidence="4">
    <location>
        <begin position="449"/>
        <end position="473"/>
    </location>
</feature>
<dbReference type="Proteomes" id="UP001216440">
    <property type="component" value="Chromosome"/>
</dbReference>
<evidence type="ECO:0000256" key="1">
    <source>
        <dbReference type="ARBA" id="ARBA00023015"/>
    </source>
</evidence>
<protein>
    <submittedName>
        <fullName evidence="6">LuxR C-terminal-related transcriptional regulator</fullName>
    </submittedName>
</protein>
<dbReference type="EMBL" id="CP121682">
    <property type="protein sequence ID" value="WGD43344.1"/>
    <property type="molecule type" value="Genomic_DNA"/>
</dbReference>
<dbReference type="InterPro" id="IPR036388">
    <property type="entry name" value="WH-like_DNA-bd_sf"/>
</dbReference>
<dbReference type="SUPFAM" id="SSF46894">
    <property type="entry name" value="C-terminal effector domain of the bipartite response regulators"/>
    <property type="match status" value="1"/>
</dbReference>
<evidence type="ECO:0000256" key="4">
    <source>
        <dbReference type="SAM" id="MobiDB-lite"/>
    </source>
</evidence>
<reference evidence="6 7" key="1">
    <citation type="submission" date="2023-03" db="EMBL/GenBank/DDBJ databases">
        <authorList>
            <person name="Mo P."/>
        </authorList>
    </citation>
    <scope>NUCLEOTIDE SEQUENCE [LARGE SCALE GENOMIC DNA]</scope>
    <source>
        <strain evidence="6 7">HUAS 5</strain>
    </source>
</reference>
<dbReference type="SUPFAM" id="SSF48452">
    <property type="entry name" value="TPR-like"/>
    <property type="match status" value="1"/>
</dbReference>
<evidence type="ECO:0000313" key="6">
    <source>
        <dbReference type="EMBL" id="WGD43344.1"/>
    </source>
</evidence>
<dbReference type="InterPro" id="IPR000792">
    <property type="entry name" value="Tscrpt_reg_LuxR_C"/>
</dbReference>
<proteinExistence type="predicted"/>
<dbReference type="InterPro" id="IPR011990">
    <property type="entry name" value="TPR-like_helical_dom_sf"/>
</dbReference>
<evidence type="ECO:0000256" key="3">
    <source>
        <dbReference type="ARBA" id="ARBA00023163"/>
    </source>
</evidence>
<sequence length="864" mass="90419">MNRPLRPPRSPRAPDGLLERAGERATLERAVRQVADGGTATVLVRGRPGTGRSALLAEGAALARQAGLHVLTAPGQDGPASVSGPSALFTDDTRSTSKGPASPTGRPEPRPALWVLVEGSEGSEHSAGSGPAPLGAQADPAYELSLRPLTEHAVRTLLARAYGEEAADSLLPAATASTGGNPAVLCAALRRRPGPPPDAAEFAALADRTGRHHLRTVLARASARASALVTASAVAAGHFSFRQVCGLAGISVPDGEQARTEPAVTGLLDSAAAGPRLYDPLVAERALGLLDGDRRRELHERAARLAHREGFPQDVLGRLAARTSLDEPWVPGALHAAGVAARRSGDDDAAVVFFERSLDHGADGGLRTDVLLELAKAQSSRRPVAAERGFRRILRETDVPDRSGALLFAADVLALRAGDDAAAALGAAAARATSEAERRTLRGLHALAAETRPPGPAPDALSPGPWDGRGTPEFDATRAAAGAWRHCLAGQKIDEARRLAGSVLIRAGNGLFTPRLFAARVLAVAEDVALARSGLQRITAEARRHRVSPVTGQALLGLAELALRTGELEQARERLAEAVAEVPRHHWHPRALPGLTAVEALVALESGRTDLAESVLARSARTEVPPDRTGYGLGPARLLFARGVLCLRTGRTSEARAQLRECGRMLRPLGCVNPAVIPWRSHLAMAEAACAAPQAAERLVVESLTAARAWGAPGAVGAVHLWAGPALPDRTALGHLRTAVRLLAGMPTRRLYARAMVALASALLDTGRSAEARSLLDEAVRRGRPFPLTEEVAARLAAQPGSNRARLSPAQLRVALLAAEGRSNTAIAKELSVGVRTVELHLTHTYRALGINGRPDLTVALGHP</sequence>
<evidence type="ECO:0000313" key="7">
    <source>
        <dbReference type="Proteomes" id="UP001216440"/>
    </source>
</evidence>
<evidence type="ECO:0000256" key="2">
    <source>
        <dbReference type="ARBA" id="ARBA00023125"/>
    </source>
</evidence>
<name>A0ABY8K6T4_9ACTN</name>
<accession>A0ABY8K6T4</accession>
<dbReference type="PRINTS" id="PR00038">
    <property type="entry name" value="HTHLUXR"/>
</dbReference>
<keyword evidence="1" id="KW-0805">Transcription regulation</keyword>
<dbReference type="InterPro" id="IPR016032">
    <property type="entry name" value="Sig_transdc_resp-reg_C-effctor"/>
</dbReference>
<evidence type="ECO:0000259" key="5">
    <source>
        <dbReference type="PROSITE" id="PS50043"/>
    </source>
</evidence>
<feature type="domain" description="HTH luxR-type" evidence="5">
    <location>
        <begin position="800"/>
        <end position="864"/>
    </location>
</feature>
<dbReference type="Gene3D" id="1.10.10.10">
    <property type="entry name" value="Winged helix-like DNA-binding domain superfamily/Winged helix DNA-binding domain"/>
    <property type="match status" value="1"/>
</dbReference>
<keyword evidence="7" id="KW-1185">Reference proteome</keyword>
<feature type="region of interest" description="Disordered" evidence="4">
    <location>
        <begin position="1"/>
        <end position="21"/>
    </location>
</feature>
<gene>
    <name evidence="6" type="ORF">PYS65_26240</name>
</gene>
<keyword evidence="3" id="KW-0804">Transcription</keyword>
<dbReference type="PANTHER" id="PTHR43214:SF41">
    <property type="entry name" value="NITRATE_NITRITE RESPONSE REGULATOR PROTEIN NARP"/>
    <property type="match status" value="1"/>
</dbReference>
<dbReference type="PANTHER" id="PTHR43214">
    <property type="entry name" value="TWO-COMPONENT RESPONSE REGULATOR"/>
    <property type="match status" value="1"/>
</dbReference>
<dbReference type="InterPro" id="IPR039420">
    <property type="entry name" value="WalR-like"/>
</dbReference>
<organism evidence="6 7">
    <name type="scientific">Streptomyces cathayae</name>
    <dbReference type="NCBI Taxonomy" id="3031124"/>
    <lineage>
        <taxon>Bacteria</taxon>
        <taxon>Bacillati</taxon>
        <taxon>Actinomycetota</taxon>
        <taxon>Actinomycetes</taxon>
        <taxon>Kitasatosporales</taxon>
        <taxon>Streptomycetaceae</taxon>
        <taxon>Streptomyces</taxon>
    </lineage>
</organism>